<dbReference type="GO" id="GO:0016020">
    <property type="term" value="C:membrane"/>
    <property type="evidence" value="ECO:0007669"/>
    <property type="project" value="UniProtKB-SubCell"/>
</dbReference>
<dbReference type="STRING" id="1223802.SUTH_03207"/>
<keyword evidence="9" id="KW-1185">Reference proteome</keyword>
<keyword evidence="5" id="KW-0812">Transmembrane</keyword>
<dbReference type="EMBL" id="AP012547">
    <property type="protein sequence ID" value="BAO30980.1"/>
    <property type="molecule type" value="Genomic_DNA"/>
</dbReference>
<dbReference type="Pfam" id="PF00015">
    <property type="entry name" value="MCPsignal"/>
    <property type="match status" value="1"/>
</dbReference>
<feature type="domain" description="Methyl-accepting transducer" evidence="6">
    <location>
        <begin position="388"/>
        <end position="624"/>
    </location>
</feature>
<feature type="domain" description="HAMP" evidence="7">
    <location>
        <begin position="330"/>
        <end position="383"/>
    </location>
</feature>
<comment type="subcellular location">
    <subcellularLocation>
        <location evidence="1">Membrane</location>
    </subcellularLocation>
</comment>
<reference evidence="8 9" key="1">
    <citation type="journal article" date="2014" name="Syst. Appl. Microbiol.">
        <title>Complete genomes of freshwater sulfur oxidizers Sulfuricella denitrificans skB26 and Sulfuritalea hydrogenivorans sk43H: genetic insights into the sulfur oxidation pathway of betaproteobacteria.</title>
        <authorList>
            <person name="Watanabe T."/>
            <person name="Kojima H."/>
            <person name="Fukui M."/>
        </authorList>
    </citation>
    <scope>NUCLEOTIDE SEQUENCE [LARGE SCALE GENOMIC DNA]</scope>
    <source>
        <strain evidence="8">DSM22779</strain>
    </source>
</reference>
<evidence type="ECO:0000313" key="8">
    <source>
        <dbReference type="EMBL" id="BAO30980.1"/>
    </source>
</evidence>
<protein>
    <submittedName>
        <fullName evidence="8">Methyl-accepting chemotaxis sensory transducer</fullName>
    </submittedName>
</protein>
<proteinExistence type="inferred from homology"/>
<comment type="similarity">
    <text evidence="3">Belongs to the methyl-accepting chemotaxis (MCP) protein family.</text>
</comment>
<feature type="transmembrane region" description="Helical" evidence="5">
    <location>
        <begin position="307"/>
        <end position="329"/>
    </location>
</feature>
<dbReference type="InterPro" id="IPR004089">
    <property type="entry name" value="MCPsignal_dom"/>
</dbReference>
<dbReference type="AlphaFoldDB" id="W0SJX2"/>
<dbReference type="SUPFAM" id="SSF58104">
    <property type="entry name" value="Methyl-accepting chemotaxis protein (MCP) signaling domain"/>
    <property type="match status" value="1"/>
</dbReference>
<evidence type="ECO:0000259" key="7">
    <source>
        <dbReference type="PROSITE" id="PS50885"/>
    </source>
</evidence>
<evidence type="ECO:0000256" key="5">
    <source>
        <dbReference type="SAM" id="Phobius"/>
    </source>
</evidence>
<dbReference type="GO" id="GO:0006935">
    <property type="term" value="P:chemotaxis"/>
    <property type="evidence" value="ECO:0007669"/>
    <property type="project" value="InterPro"/>
</dbReference>
<dbReference type="InterPro" id="IPR003660">
    <property type="entry name" value="HAMP_dom"/>
</dbReference>
<sequence length="660" mass="69752">MKDASISKHLTILVAVPLIALVVAVAMQVWHSFDDYRGAQRTQRLMEAAVSAGDLIHMLQIERGSTAGFLQSRGQKFADVLPGVRGKTDERLAAYKAQVGGLNVGDMASLGRALTAAQTQLDQLAATRGRVSALTMPVPEGVGYYTATIGALMAAVGTSVEFSKEAAISQRTIAYHNLIHAKENAGLERALTTAAFAANKVEPAQYRNILDKISRQEAYQTAFRGIADDSEKAALDAVLAGTATKEVVRLRGVMSEKSVEGGFEVDPTAWFKTITNKIDGMREVESLLARNINASAATLLNASRTLFLSYLLLGGLAIVLTIVISLWVARSIAVPLHGVVSFAQKSIAGNDFTSKMPEAGTIEVKRTGQAFNHLMDKFRGIIIDTKNSSERITQAADALATSSEQVTASSAVQSDAASAVAAAVEQASANVSETAASARTAAEVVNRAREDNERALAVMRETVNNMNSIASLIRESGSSVEQLDESSQKIGGIVQVIKEIADQTNLLALNAAIEAARAGEQGRGFAVVADEVRKLAERTAKATDEIAGLITGIQAGITETVTGMHQANEQAGASLELVGRTESALLRIGEGSREVASNVLSISSALNAQDAAMHQIAESLETIARMTEDNSTAAHTNSKTAVELDGLSHELRQAVAVFKV</sequence>
<dbReference type="PANTHER" id="PTHR32089:SF112">
    <property type="entry name" value="LYSOZYME-LIKE PROTEIN-RELATED"/>
    <property type="match status" value="1"/>
</dbReference>
<evidence type="ECO:0000256" key="2">
    <source>
        <dbReference type="ARBA" id="ARBA00023224"/>
    </source>
</evidence>
<dbReference type="GO" id="GO:0004888">
    <property type="term" value="F:transmembrane signaling receptor activity"/>
    <property type="evidence" value="ECO:0007669"/>
    <property type="project" value="InterPro"/>
</dbReference>
<keyword evidence="5" id="KW-1133">Transmembrane helix</keyword>
<dbReference type="InterPro" id="IPR004090">
    <property type="entry name" value="Chemotax_Me-accpt_rcpt"/>
</dbReference>
<evidence type="ECO:0000259" key="6">
    <source>
        <dbReference type="PROSITE" id="PS50111"/>
    </source>
</evidence>
<dbReference type="InterPro" id="IPR013587">
    <property type="entry name" value="Nitrate/nitrite_sensing"/>
</dbReference>
<evidence type="ECO:0000256" key="1">
    <source>
        <dbReference type="ARBA" id="ARBA00004370"/>
    </source>
</evidence>
<accession>W0SJX2</accession>
<dbReference type="PROSITE" id="PS50111">
    <property type="entry name" value="CHEMOTAXIS_TRANSDUC_2"/>
    <property type="match status" value="1"/>
</dbReference>
<evidence type="ECO:0000313" key="9">
    <source>
        <dbReference type="Proteomes" id="UP000031637"/>
    </source>
</evidence>
<dbReference type="Proteomes" id="UP000031637">
    <property type="component" value="Chromosome"/>
</dbReference>
<dbReference type="FunFam" id="1.10.287.950:FF:000001">
    <property type="entry name" value="Methyl-accepting chemotaxis sensory transducer"/>
    <property type="match status" value="1"/>
</dbReference>
<dbReference type="PRINTS" id="PR00260">
    <property type="entry name" value="CHEMTRNSDUCR"/>
</dbReference>
<organism evidence="8 9">
    <name type="scientific">Sulfuritalea hydrogenivorans sk43H</name>
    <dbReference type="NCBI Taxonomy" id="1223802"/>
    <lineage>
        <taxon>Bacteria</taxon>
        <taxon>Pseudomonadati</taxon>
        <taxon>Pseudomonadota</taxon>
        <taxon>Betaproteobacteria</taxon>
        <taxon>Nitrosomonadales</taxon>
        <taxon>Sterolibacteriaceae</taxon>
        <taxon>Sulfuritalea</taxon>
    </lineage>
</organism>
<dbReference type="HOGENOM" id="CLU_000445_107_27_4"/>
<evidence type="ECO:0000256" key="3">
    <source>
        <dbReference type="ARBA" id="ARBA00029447"/>
    </source>
</evidence>
<dbReference type="PROSITE" id="PS50885">
    <property type="entry name" value="HAMP"/>
    <property type="match status" value="1"/>
</dbReference>
<dbReference type="KEGG" id="shd:SUTH_03207"/>
<dbReference type="CDD" id="cd11386">
    <property type="entry name" value="MCP_signal"/>
    <property type="match status" value="1"/>
</dbReference>
<gene>
    <name evidence="8" type="ORF">SUTH_03207</name>
</gene>
<name>W0SJX2_9PROT</name>
<dbReference type="GO" id="GO:0007165">
    <property type="term" value="P:signal transduction"/>
    <property type="evidence" value="ECO:0007669"/>
    <property type="project" value="UniProtKB-KW"/>
</dbReference>
<dbReference type="SMART" id="SM00283">
    <property type="entry name" value="MA"/>
    <property type="match status" value="1"/>
</dbReference>
<keyword evidence="2 4" id="KW-0807">Transducer</keyword>
<dbReference type="Pfam" id="PF08376">
    <property type="entry name" value="NIT"/>
    <property type="match status" value="1"/>
</dbReference>
<evidence type="ECO:0000256" key="4">
    <source>
        <dbReference type="PROSITE-ProRule" id="PRU00284"/>
    </source>
</evidence>
<keyword evidence="5" id="KW-0472">Membrane</keyword>
<dbReference type="PANTHER" id="PTHR32089">
    <property type="entry name" value="METHYL-ACCEPTING CHEMOTAXIS PROTEIN MCPB"/>
    <property type="match status" value="1"/>
</dbReference>
<dbReference type="Gene3D" id="1.10.287.950">
    <property type="entry name" value="Methyl-accepting chemotaxis protein"/>
    <property type="match status" value="1"/>
</dbReference>